<accession>A0AA50H5R5</accession>
<dbReference type="InterPro" id="IPR021327">
    <property type="entry name" value="DUF2934"/>
</dbReference>
<dbReference type="RefSeq" id="WP_160872960.1">
    <property type="nucleotide sequence ID" value="NZ_CP132303.1"/>
</dbReference>
<feature type="compositionally biased region" description="Low complexity" evidence="1">
    <location>
        <begin position="61"/>
        <end position="70"/>
    </location>
</feature>
<name>A0AA50H5R5_9HYPH</name>
<proteinExistence type="predicted"/>
<gene>
    <name evidence="2" type="ORF">Q9313_21140</name>
</gene>
<organism evidence="2 3">
    <name type="scientific">Shinella sumterensis</name>
    <dbReference type="NCBI Taxonomy" id="1967501"/>
    <lineage>
        <taxon>Bacteria</taxon>
        <taxon>Pseudomonadati</taxon>
        <taxon>Pseudomonadota</taxon>
        <taxon>Alphaproteobacteria</taxon>
        <taxon>Hyphomicrobiales</taxon>
        <taxon>Rhizobiaceae</taxon>
        <taxon>Shinella</taxon>
    </lineage>
</organism>
<evidence type="ECO:0000313" key="2">
    <source>
        <dbReference type="EMBL" id="WLR99299.1"/>
    </source>
</evidence>
<dbReference type="Pfam" id="PF11154">
    <property type="entry name" value="DUF2934"/>
    <property type="match status" value="1"/>
</dbReference>
<feature type="region of interest" description="Disordered" evidence="1">
    <location>
        <begin position="55"/>
        <end position="102"/>
    </location>
</feature>
<evidence type="ECO:0000256" key="1">
    <source>
        <dbReference type="SAM" id="MobiDB-lite"/>
    </source>
</evidence>
<feature type="compositionally biased region" description="Low complexity" evidence="1">
    <location>
        <begin position="84"/>
        <end position="96"/>
    </location>
</feature>
<keyword evidence="3" id="KW-1185">Reference proteome</keyword>
<reference evidence="2 3" key="1">
    <citation type="submission" date="2023-08" db="EMBL/GenBank/DDBJ databases">
        <title>Pathogen: clinical or host-associated sample.</title>
        <authorList>
            <person name="Hergert J."/>
            <person name="Casey R."/>
            <person name="Wagner J."/>
            <person name="Young E.L."/>
            <person name="Oakeson K.F."/>
        </authorList>
    </citation>
    <scope>NUCLEOTIDE SEQUENCE [LARGE SCALE GENOMIC DNA]</scope>
    <source>
        <strain evidence="2 3">1760953</strain>
        <plasmid evidence="2 3">unnamed1</plasmid>
    </source>
</reference>
<dbReference type="AlphaFoldDB" id="A0AA50H5R5"/>
<dbReference type="Proteomes" id="UP001234585">
    <property type="component" value="Plasmid unnamed1"/>
</dbReference>
<dbReference type="EMBL" id="CP132303">
    <property type="protein sequence ID" value="WLR99299.1"/>
    <property type="molecule type" value="Genomic_DNA"/>
</dbReference>
<sequence length="102" mass="11188">MTDTRREWISKRAYTIWEEAGRPDGRDGDHWDQAEREHADFEKGAVAKKAAKKPLIEISGKAKPAKAQPAKPKKKEAKAEKPAVAKVPAKAKTAKAAADKSI</sequence>
<geneLocation type="plasmid" evidence="2 3">
    <name>unnamed1</name>
</geneLocation>
<keyword evidence="2" id="KW-0614">Plasmid</keyword>
<evidence type="ECO:0000313" key="3">
    <source>
        <dbReference type="Proteomes" id="UP001234585"/>
    </source>
</evidence>
<protein>
    <submittedName>
        <fullName evidence="2">DUF2934 domain-containing protein</fullName>
    </submittedName>
</protein>